<evidence type="ECO:0000313" key="5">
    <source>
        <dbReference type="Proteomes" id="UP000182227"/>
    </source>
</evidence>
<dbReference type="GeneID" id="44300080"/>
<dbReference type="EMBL" id="CTEF01000002">
    <property type="protein sequence ID" value="CQD15676.1"/>
    <property type="molecule type" value="Genomic_DNA"/>
</dbReference>
<protein>
    <submittedName>
        <fullName evidence="3">Uncharacterized protein</fullName>
    </submittedName>
</protein>
<reference evidence="3 5" key="1">
    <citation type="submission" date="2015-03" db="EMBL/GenBank/DDBJ databases">
        <authorList>
            <person name="Murphy D."/>
        </authorList>
    </citation>
    <scope>NUCLEOTIDE SEQUENCE [LARGE SCALE GENOMIC DNA]</scope>
    <source>
        <strain evidence="3 5">D16</strain>
    </source>
</reference>
<evidence type="ECO:0000256" key="1">
    <source>
        <dbReference type="SAM" id="MobiDB-lite"/>
    </source>
</evidence>
<reference evidence="4 6" key="2">
    <citation type="submission" date="2016-01" db="EMBL/GenBank/DDBJ databases">
        <title>The new phylogeny of the genus Mycobacterium.</title>
        <authorList>
            <person name="Tarcisio F."/>
            <person name="Conor M."/>
            <person name="Antonella G."/>
            <person name="Elisabetta G."/>
            <person name="Giulia F.S."/>
            <person name="Sara T."/>
            <person name="Anna F."/>
            <person name="Clotilde B."/>
            <person name="Roberto B."/>
            <person name="Veronica D.S."/>
            <person name="Fabio R."/>
            <person name="Monica P."/>
            <person name="Olivier J."/>
            <person name="Enrico T."/>
            <person name="Nicola S."/>
        </authorList>
    </citation>
    <scope>NUCLEOTIDE SEQUENCE [LARGE SCALE GENOMIC DNA]</scope>
    <source>
        <strain evidence="4 6">CCUG 50187</strain>
    </source>
</reference>
<feature type="chain" id="PRO_5015048512" evidence="2">
    <location>
        <begin position="26"/>
        <end position="98"/>
    </location>
</feature>
<accession>A0A0U1DI74</accession>
<dbReference type="Proteomes" id="UP000182227">
    <property type="component" value="Unassembled WGS sequence"/>
</dbReference>
<dbReference type="EMBL" id="LQOP01000036">
    <property type="protein sequence ID" value="ORV20067.1"/>
    <property type="molecule type" value="Genomic_DNA"/>
</dbReference>
<dbReference type="Proteomes" id="UP000193811">
    <property type="component" value="Unassembled WGS sequence"/>
</dbReference>
<keyword evidence="2" id="KW-0732">Signal</keyword>
<sequence precursor="true">MLRIAIAVITTVCAITLISAPSATAEPTDKGATTRSAHEDAPKKITIAAPKPPNWKGPELHKQRTSDLRAGGPVEDWRIARKRTMDRYFGDLWSGTHH</sequence>
<evidence type="ECO:0000313" key="3">
    <source>
        <dbReference type="EMBL" id="CQD15676.1"/>
    </source>
</evidence>
<evidence type="ECO:0000313" key="6">
    <source>
        <dbReference type="Proteomes" id="UP000193811"/>
    </source>
</evidence>
<feature type="region of interest" description="Disordered" evidence="1">
    <location>
        <begin position="23"/>
        <end position="71"/>
    </location>
</feature>
<name>A0A0U1DI74_9MYCO</name>
<evidence type="ECO:0000313" key="4">
    <source>
        <dbReference type="EMBL" id="ORV20067.1"/>
    </source>
</evidence>
<keyword evidence="6" id="KW-1185">Reference proteome</keyword>
<gene>
    <name evidence="4" type="ORF">AWB98_29440</name>
    <name evidence="3" type="ORF">BN970_03290</name>
</gene>
<feature type="signal peptide" evidence="2">
    <location>
        <begin position="1"/>
        <end position="25"/>
    </location>
</feature>
<proteinExistence type="predicted"/>
<feature type="compositionally biased region" description="Basic and acidic residues" evidence="1">
    <location>
        <begin position="58"/>
        <end position="67"/>
    </location>
</feature>
<evidence type="ECO:0000256" key="2">
    <source>
        <dbReference type="SAM" id="SignalP"/>
    </source>
</evidence>
<dbReference type="RefSeq" id="WP_085143052.1">
    <property type="nucleotide sequence ID" value="NZ_JACKVA010000026.1"/>
</dbReference>
<dbReference type="AlphaFoldDB" id="A0A0U1DI74"/>
<organism evidence="3 5">
    <name type="scientific">Mycolicibacterium conceptionense</name>
    <dbReference type="NCBI Taxonomy" id="451644"/>
    <lineage>
        <taxon>Bacteria</taxon>
        <taxon>Bacillati</taxon>
        <taxon>Actinomycetota</taxon>
        <taxon>Actinomycetes</taxon>
        <taxon>Mycobacteriales</taxon>
        <taxon>Mycobacteriaceae</taxon>
        <taxon>Mycolicibacterium</taxon>
    </lineage>
</organism>